<feature type="transmembrane region" description="Helical" evidence="2">
    <location>
        <begin position="21"/>
        <end position="37"/>
    </location>
</feature>
<gene>
    <name evidence="3" type="ORF">HNQ53_001247</name>
</gene>
<evidence type="ECO:0000313" key="3">
    <source>
        <dbReference type="EMBL" id="MBB5211029.1"/>
    </source>
</evidence>
<comment type="caution">
    <text evidence="3">The sequence shown here is derived from an EMBL/GenBank/DDBJ whole genome shotgun (WGS) entry which is preliminary data.</text>
</comment>
<evidence type="ECO:0008006" key="5">
    <source>
        <dbReference type="Google" id="ProtNLM"/>
    </source>
</evidence>
<dbReference type="AlphaFoldDB" id="A0AA89T3Z7"/>
<evidence type="ECO:0000256" key="1">
    <source>
        <dbReference type="SAM" id="MobiDB-lite"/>
    </source>
</evidence>
<evidence type="ECO:0000256" key="2">
    <source>
        <dbReference type="SAM" id="Phobius"/>
    </source>
</evidence>
<keyword evidence="2" id="KW-0812">Transmembrane</keyword>
<dbReference type="Proteomes" id="UP000563601">
    <property type="component" value="Unassembled WGS sequence"/>
</dbReference>
<feature type="transmembrane region" description="Helical" evidence="2">
    <location>
        <begin position="49"/>
        <end position="66"/>
    </location>
</feature>
<accession>A0AA89T3Z7</accession>
<reference evidence="3 4" key="1">
    <citation type="submission" date="2020-08" db="EMBL/GenBank/DDBJ databases">
        <title>Genomic Encyclopedia of Type Strains, Phase IV (KMG-IV): sequencing the most valuable type-strain genomes for metagenomic binning, comparative biology and taxonomic classification.</title>
        <authorList>
            <person name="Goeker M."/>
        </authorList>
    </citation>
    <scope>NUCLEOTIDE SEQUENCE [LARGE SCALE GENOMIC DNA]</scope>
    <source>
        <strain evidence="3 4">DSM 11525</strain>
    </source>
</reference>
<keyword evidence="2" id="KW-0472">Membrane</keyword>
<dbReference type="RefSeq" id="WP_237567811.1">
    <property type="nucleotide sequence ID" value="NZ_CP047491.1"/>
</dbReference>
<protein>
    <recommendedName>
        <fullName evidence="5">2TM domain-containing protein</fullName>
    </recommendedName>
</protein>
<feature type="region of interest" description="Disordered" evidence="1">
    <location>
        <begin position="84"/>
        <end position="110"/>
    </location>
</feature>
<feature type="compositionally biased region" description="Low complexity" evidence="1">
    <location>
        <begin position="96"/>
        <end position="110"/>
    </location>
</feature>
<sequence>MSVEKQAFFDNPNNIRWMLRIFYSICALLFAMDFVIHRHTEFRWESLPGFYPMYGFVGCVILVFAAKWMRTFLMRPEDYYDKRELTDNTADEQGQGHAPTAPAAGGPADV</sequence>
<keyword evidence="2" id="KW-1133">Transmembrane helix</keyword>
<evidence type="ECO:0000313" key="4">
    <source>
        <dbReference type="Proteomes" id="UP000563601"/>
    </source>
</evidence>
<proteinExistence type="predicted"/>
<dbReference type="EMBL" id="JACHHR010000002">
    <property type="protein sequence ID" value="MBB5211029.1"/>
    <property type="molecule type" value="Genomic_DNA"/>
</dbReference>
<name>A0AA89T3Z7_9GAMM</name>
<organism evidence="3 4">
    <name type="scientific">Microbulbifer hydrolyticus</name>
    <dbReference type="NCBI Taxonomy" id="48074"/>
    <lineage>
        <taxon>Bacteria</taxon>
        <taxon>Pseudomonadati</taxon>
        <taxon>Pseudomonadota</taxon>
        <taxon>Gammaproteobacteria</taxon>
        <taxon>Cellvibrionales</taxon>
        <taxon>Microbulbiferaceae</taxon>
        <taxon>Microbulbifer</taxon>
    </lineage>
</organism>